<evidence type="ECO:0000313" key="3">
    <source>
        <dbReference type="EMBL" id="MCS4159006.1"/>
    </source>
</evidence>
<protein>
    <recommendedName>
        <fullName evidence="2">Transposase IS4-like domain-containing protein</fullName>
    </recommendedName>
</protein>
<dbReference type="RefSeq" id="WP_259059972.1">
    <property type="nucleotide sequence ID" value="NZ_JANTZM010000017.1"/>
</dbReference>
<dbReference type="Proteomes" id="UP001155110">
    <property type="component" value="Unassembled WGS sequence"/>
</dbReference>
<feature type="compositionally biased region" description="Acidic residues" evidence="1">
    <location>
        <begin position="124"/>
        <end position="134"/>
    </location>
</feature>
<dbReference type="AlphaFoldDB" id="A0AAW5PB22"/>
<dbReference type="SUPFAM" id="SSF53098">
    <property type="entry name" value="Ribonuclease H-like"/>
    <property type="match status" value="1"/>
</dbReference>
<name>A0AAW5PB22_9BACT</name>
<gene>
    <name evidence="3" type="ORF">GGP99_002992</name>
</gene>
<proteinExistence type="predicted"/>
<accession>A0AAW5PB22</accession>
<evidence type="ECO:0000259" key="2">
    <source>
        <dbReference type="Pfam" id="PF01609"/>
    </source>
</evidence>
<organism evidence="3 4">
    <name type="scientific">Salinibacter ruber</name>
    <dbReference type="NCBI Taxonomy" id="146919"/>
    <lineage>
        <taxon>Bacteria</taxon>
        <taxon>Pseudomonadati</taxon>
        <taxon>Rhodothermota</taxon>
        <taxon>Rhodothermia</taxon>
        <taxon>Rhodothermales</taxon>
        <taxon>Salinibacteraceae</taxon>
        <taxon>Salinibacter</taxon>
    </lineage>
</organism>
<reference evidence="3" key="1">
    <citation type="submission" date="2022-08" db="EMBL/GenBank/DDBJ databases">
        <title>Genomic Encyclopedia of Type Strains, Phase V (KMG-V): Genome sequencing to study the core and pangenomes of soil and plant-associated prokaryotes.</title>
        <authorList>
            <person name="Whitman W."/>
        </authorList>
    </citation>
    <scope>NUCLEOTIDE SEQUENCE</scope>
    <source>
        <strain evidence="3">SP3002</strain>
    </source>
</reference>
<dbReference type="EMBL" id="JANTZM010000017">
    <property type="protein sequence ID" value="MCS4159006.1"/>
    <property type="molecule type" value="Genomic_DNA"/>
</dbReference>
<sequence length="366" mass="42228">MNPPKVDDLDYIHFLVAARKEFTCTEAARSHPEEDGPAHDAFTRLLQRRPPDTEALWQEAEPAVNPGDGLLILDDTTLDKPYANEIEHVTWHWSGKHDDVVKGINLLTLLWRGSSEKGPAGDPSSEEEPEESSSEEPRRETHVPCDFRLYEKDGKTKNEHLREMLDKASDREFGPEYVVFDSWYSGLDNLKKVRDLGWTFFTRLKKNRKVNPDDTHNRQIQEIEIPEEGRVVHLKGYGFVKVFRTDSTDGDAEDGDPGESKEKNIQYWATNNLEMTEEKREELARRAWGVETYHRRLKQYCGVERSQCQSAEAQHNHIQMSIRAFLRLELHRVETALSFYESKTAIIREAIRAYLADPTHVLPSSA</sequence>
<feature type="region of interest" description="Disordered" evidence="1">
    <location>
        <begin position="115"/>
        <end position="145"/>
    </location>
</feature>
<evidence type="ECO:0000256" key="1">
    <source>
        <dbReference type="SAM" id="MobiDB-lite"/>
    </source>
</evidence>
<dbReference type="GO" id="GO:0003677">
    <property type="term" value="F:DNA binding"/>
    <property type="evidence" value="ECO:0007669"/>
    <property type="project" value="InterPro"/>
</dbReference>
<dbReference type="Pfam" id="PF01609">
    <property type="entry name" value="DDE_Tnp_1"/>
    <property type="match status" value="1"/>
</dbReference>
<feature type="compositionally biased region" description="Basic and acidic residues" evidence="1">
    <location>
        <begin position="135"/>
        <end position="145"/>
    </location>
</feature>
<dbReference type="InterPro" id="IPR012337">
    <property type="entry name" value="RNaseH-like_sf"/>
</dbReference>
<dbReference type="GO" id="GO:0006313">
    <property type="term" value="P:DNA transposition"/>
    <property type="evidence" value="ECO:0007669"/>
    <property type="project" value="InterPro"/>
</dbReference>
<evidence type="ECO:0000313" key="4">
    <source>
        <dbReference type="Proteomes" id="UP001155110"/>
    </source>
</evidence>
<dbReference type="InterPro" id="IPR002559">
    <property type="entry name" value="Transposase_11"/>
</dbReference>
<comment type="caution">
    <text evidence="3">The sequence shown here is derived from an EMBL/GenBank/DDBJ whole genome shotgun (WGS) entry which is preliminary data.</text>
</comment>
<dbReference type="GO" id="GO:0004803">
    <property type="term" value="F:transposase activity"/>
    <property type="evidence" value="ECO:0007669"/>
    <property type="project" value="InterPro"/>
</dbReference>
<feature type="domain" description="Transposase IS4-like" evidence="2">
    <location>
        <begin position="141"/>
        <end position="324"/>
    </location>
</feature>